<dbReference type="InterPro" id="IPR036457">
    <property type="entry name" value="PPM-type-like_dom_sf"/>
</dbReference>
<comment type="caution">
    <text evidence="2">The sequence shown here is derived from an EMBL/GenBank/DDBJ whole genome shotgun (WGS) entry which is preliminary data.</text>
</comment>
<dbReference type="Pfam" id="PF13672">
    <property type="entry name" value="PP2C_2"/>
    <property type="match status" value="1"/>
</dbReference>
<dbReference type="RefSeq" id="WP_116302240.1">
    <property type="nucleotide sequence ID" value="NZ_NFZV01000009.1"/>
</dbReference>
<sequence length="253" mass="26990">MPRFEVYGETDVGCVKRRNEDALDYVLRPDREALLAVVADGVGGLPGGDVASEVAVRAVIEHGREALLELESAPDEEALRSMLLTAVKVANSAVQKCQLQSPELKSMATTIVVALAVGERVMVAHVGDSRCYRQRAGQLLCLTEDHTVAQQMLKDGVLSRSRIAESPYNQVLSQALGVADRIDVTVSQDSLQAGDVWLLCSDGLNKALSDELIVDELNAAAGLVDASRTLIRAANAKGGEDNITVLLFAPAIQ</sequence>
<dbReference type="PROSITE" id="PS51746">
    <property type="entry name" value="PPM_2"/>
    <property type="match status" value="1"/>
</dbReference>
<dbReference type="SUPFAM" id="SSF81606">
    <property type="entry name" value="PP2C-like"/>
    <property type="match status" value="1"/>
</dbReference>
<reference evidence="3" key="1">
    <citation type="submission" date="2017-05" db="EMBL/GenBank/DDBJ databases">
        <authorList>
            <person name="Sharma S."/>
            <person name="Sidhu C."/>
            <person name="Pinnaka A.K."/>
        </authorList>
    </citation>
    <scope>NUCLEOTIDE SEQUENCE [LARGE SCALE GENOMIC DNA]</scope>
    <source>
        <strain evidence="3">AK93</strain>
    </source>
</reference>
<keyword evidence="3" id="KW-1185">Reference proteome</keyword>
<accession>A0A3E0WV91</accession>
<proteinExistence type="predicted"/>
<name>A0A3E0WV91_9GAMM</name>
<gene>
    <name evidence="2" type="ORF">CAL65_11600</name>
</gene>
<dbReference type="PANTHER" id="PTHR47992">
    <property type="entry name" value="PROTEIN PHOSPHATASE"/>
    <property type="match status" value="1"/>
</dbReference>
<evidence type="ECO:0000259" key="1">
    <source>
        <dbReference type="PROSITE" id="PS51746"/>
    </source>
</evidence>
<evidence type="ECO:0000313" key="2">
    <source>
        <dbReference type="EMBL" id="RFA36093.1"/>
    </source>
</evidence>
<dbReference type="SMART" id="SM00332">
    <property type="entry name" value="PP2Cc"/>
    <property type="match status" value="1"/>
</dbReference>
<dbReference type="GO" id="GO:0004722">
    <property type="term" value="F:protein serine/threonine phosphatase activity"/>
    <property type="evidence" value="ECO:0007669"/>
    <property type="project" value="InterPro"/>
</dbReference>
<dbReference type="AlphaFoldDB" id="A0A3E0WV91"/>
<dbReference type="EMBL" id="NFZW01000010">
    <property type="protein sequence ID" value="RFA36093.1"/>
    <property type="molecule type" value="Genomic_DNA"/>
</dbReference>
<dbReference type="SMART" id="SM00331">
    <property type="entry name" value="PP2C_SIG"/>
    <property type="match status" value="1"/>
</dbReference>
<dbReference type="CDD" id="cd00143">
    <property type="entry name" value="PP2Cc"/>
    <property type="match status" value="1"/>
</dbReference>
<evidence type="ECO:0000313" key="3">
    <source>
        <dbReference type="Proteomes" id="UP000256763"/>
    </source>
</evidence>
<dbReference type="InterPro" id="IPR015655">
    <property type="entry name" value="PP2C"/>
</dbReference>
<dbReference type="InterPro" id="IPR001932">
    <property type="entry name" value="PPM-type_phosphatase-like_dom"/>
</dbReference>
<dbReference type="Gene3D" id="3.60.40.10">
    <property type="entry name" value="PPM-type phosphatase domain"/>
    <property type="match status" value="1"/>
</dbReference>
<organism evidence="2 3">
    <name type="scientific">Alkalilimnicola ehrlichii</name>
    <dbReference type="NCBI Taxonomy" id="351052"/>
    <lineage>
        <taxon>Bacteria</taxon>
        <taxon>Pseudomonadati</taxon>
        <taxon>Pseudomonadota</taxon>
        <taxon>Gammaproteobacteria</taxon>
        <taxon>Chromatiales</taxon>
        <taxon>Ectothiorhodospiraceae</taxon>
        <taxon>Alkalilimnicola</taxon>
    </lineage>
</organism>
<dbReference type="OrthoDB" id="9801841at2"/>
<protein>
    <recommendedName>
        <fullName evidence="1">PPM-type phosphatase domain-containing protein</fullName>
    </recommendedName>
</protein>
<feature type="domain" description="PPM-type phosphatase" evidence="1">
    <location>
        <begin position="6"/>
        <end position="250"/>
    </location>
</feature>
<dbReference type="Proteomes" id="UP000256763">
    <property type="component" value="Unassembled WGS sequence"/>
</dbReference>